<dbReference type="AlphaFoldDB" id="A0A4Q7ZN74"/>
<feature type="compositionally biased region" description="Low complexity" evidence="3">
    <location>
        <begin position="215"/>
        <end position="230"/>
    </location>
</feature>
<comment type="caution">
    <text evidence="5">The sequence shown here is derived from an EMBL/GenBank/DDBJ whole genome shotgun (WGS) entry which is preliminary data.</text>
</comment>
<dbReference type="GO" id="GO:0005576">
    <property type="term" value="C:extracellular region"/>
    <property type="evidence" value="ECO:0007669"/>
    <property type="project" value="UniProtKB-SubCell"/>
</dbReference>
<dbReference type="RefSeq" id="WP_165449552.1">
    <property type="nucleotide sequence ID" value="NZ_SHKY01000001.1"/>
</dbReference>
<comment type="subcellular location">
    <subcellularLocation>
        <location evidence="1">Secreted</location>
    </subcellularLocation>
</comment>
<organism evidence="5 6">
    <name type="scientific">Krasilnikovia cinnamomea</name>
    <dbReference type="NCBI Taxonomy" id="349313"/>
    <lineage>
        <taxon>Bacteria</taxon>
        <taxon>Bacillati</taxon>
        <taxon>Actinomycetota</taxon>
        <taxon>Actinomycetes</taxon>
        <taxon>Micromonosporales</taxon>
        <taxon>Micromonosporaceae</taxon>
        <taxon>Krasilnikovia</taxon>
    </lineage>
</organism>
<evidence type="ECO:0000313" key="5">
    <source>
        <dbReference type="EMBL" id="RZU52467.1"/>
    </source>
</evidence>
<dbReference type="Proteomes" id="UP000292564">
    <property type="component" value="Unassembled WGS sequence"/>
</dbReference>
<keyword evidence="2" id="KW-0964">Secreted</keyword>
<evidence type="ECO:0000256" key="3">
    <source>
        <dbReference type="SAM" id="MobiDB-lite"/>
    </source>
</evidence>
<gene>
    <name evidence="5" type="ORF">EV385_4332</name>
</gene>
<sequence>MPGIGDAKGVVEGITGKDMATGDQLSGIERSLGALFLLHHVKGLGKGADVVRGTDKSNKAFGSLRNAKDAVTALRTGGKLPAGWTTRRLSTPPSGVKARPGQTWTEAVYKDGGRLVYISDGGIYAATDEGLEYLGSRKLNPVKESCLNSFRADTRVLLPGGRTAAIQRGQEVLAGNPGTQTTVAALVRATPTHIDTVLTDLTWPTDRCCTPPPNTGSGIPSTGPGPRQRT</sequence>
<evidence type="ECO:0000259" key="4">
    <source>
        <dbReference type="Pfam" id="PF14449"/>
    </source>
</evidence>
<feature type="region of interest" description="Disordered" evidence="3">
    <location>
        <begin position="206"/>
        <end position="230"/>
    </location>
</feature>
<keyword evidence="6" id="KW-1185">Reference proteome</keyword>
<evidence type="ECO:0000256" key="2">
    <source>
        <dbReference type="ARBA" id="ARBA00022525"/>
    </source>
</evidence>
<dbReference type="EMBL" id="SHKY01000001">
    <property type="protein sequence ID" value="RZU52467.1"/>
    <property type="molecule type" value="Genomic_DNA"/>
</dbReference>
<accession>A0A4Q7ZN74</accession>
<evidence type="ECO:0000313" key="6">
    <source>
        <dbReference type="Proteomes" id="UP000292564"/>
    </source>
</evidence>
<protein>
    <submittedName>
        <fullName evidence="5">Putative toxin of predicted polymorphic toxin system</fullName>
    </submittedName>
</protein>
<feature type="domain" description="Pre-toxin TG" evidence="4">
    <location>
        <begin position="2"/>
        <end position="53"/>
    </location>
</feature>
<evidence type="ECO:0000256" key="1">
    <source>
        <dbReference type="ARBA" id="ARBA00004613"/>
    </source>
</evidence>
<dbReference type="InterPro" id="IPR027797">
    <property type="entry name" value="PT-TG_dom"/>
</dbReference>
<dbReference type="Pfam" id="PF14449">
    <property type="entry name" value="PT-TG"/>
    <property type="match status" value="1"/>
</dbReference>
<proteinExistence type="predicted"/>
<name>A0A4Q7ZN74_9ACTN</name>
<reference evidence="5 6" key="1">
    <citation type="submission" date="2019-02" db="EMBL/GenBank/DDBJ databases">
        <title>Sequencing the genomes of 1000 actinobacteria strains.</title>
        <authorList>
            <person name="Klenk H.-P."/>
        </authorList>
    </citation>
    <scope>NUCLEOTIDE SEQUENCE [LARGE SCALE GENOMIC DNA]</scope>
    <source>
        <strain evidence="5 6">DSM 45162</strain>
    </source>
</reference>